<reference evidence="5" key="1">
    <citation type="submission" date="2021-01" db="EMBL/GenBank/DDBJ databases">
        <title>Whole genome shotgun sequence of Sphaerimonospora thailandensis NBRC 107569.</title>
        <authorList>
            <person name="Komaki H."/>
            <person name="Tamura T."/>
        </authorList>
    </citation>
    <scope>NUCLEOTIDE SEQUENCE</scope>
    <source>
        <strain evidence="5">NBRC 107569</strain>
    </source>
</reference>
<dbReference type="NCBIfam" id="NF005559">
    <property type="entry name" value="PRK07231.1"/>
    <property type="match status" value="1"/>
</dbReference>
<dbReference type="Pfam" id="PF13561">
    <property type="entry name" value="adh_short_C2"/>
    <property type="match status" value="1"/>
</dbReference>
<dbReference type="PRINTS" id="PR00080">
    <property type="entry name" value="SDRFAMILY"/>
</dbReference>
<protein>
    <submittedName>
        <fullName evidence="5">Sorbitol dehydrogenase</fullName>
    </submittedName>
</protein>
<proteinExistence type="inferred from homology"/>
<sequence>MSTAETGGRVVLVTGGASGIGRAVAQAFAEAGDRVAIADVDEAAAGRAAAELGVLAVTVDITDAESVAAGLARVADELGPVEVLVNNAGIVAGGGPLVSLPVEVFDRVLAVNVRGTFLVTRAAAAQMIEAGRGGCVVNISSIGARQPTPGLGHYEATKAAVDALTRTGAIELAGHGIRVNGVAPGPVHTPMTAGLMDDPQARGAWEARIPLGRIAVPGDLTPLVMFLASPQAGHITGTVVQVDGGQLLT</sequence>
<keyword evidence="3" id="KW-0520">NAD</keyword>
<dbReference type="Gene3D" id="3.40.50.720">
    <property type="entry name" value="NAD(P)-binding Rossmann-like Domain"/>
    <property type="match status" value="1"/>
</dbReference>
<evidence type="ECO:0000256" key="2">
    <source>
        <dbReference type="ARBA" id="ARBA00023002"/>
    </source>
</evidence>
<evidence type="ECO:0000256" key="3">
    <source>
        <dbReference type="ARBA" id="ARBA00023027"/>
    </source>
</evidence>
<comment type="caution">
    <text evidence="5">The sequence shown here is derived from an EMBL/GenBank/DDBJ whole genome shotgun (WGS) entry which is preliminary data.</text>
</comment>
<comment type="similarity">
    <text evidence="1">Belongs to the short-chain dehydrogenases/reductases (SDR) family.</text>
</comment>
<dbReference type="Proteomes" id="UP000610966">
    <property type="component" value="Unassembled WGS sequence"/>
</dbReference>
<dbReference type="EMBL" id="BOOG01000042">
    <property type="protein sequence ID" value="GIH71963.1"/>
    <property type="molecule type" value="Genomic_DNA"/>
</dbReference>
<dbReference type="PANTHER" id="PTHR24321">
    <property type="entry name" value="DEHYDROGENASES, SHORT CHAIN"/>
    <property type="match status" value="1"/>
</dbReference>
<accession>A0A8J3RBG6</accession>
<dbReference type="SUPFAM" id="SSF51735">
    <property type="entry name" value="NAD(P)-binding Rossmann-fold domains"/>
    <property type="match status" value="1"/>
</dbReference>
<dbReference type="AlphaFoldDB" id="A0A8J3RBG6"/>
<keyword evidence="2" id="KW-0560">Oxidoreductase</keyword>
<feature type="domain" description="Ketoreductase" evidence="4">
    <location>
        <begin position="9"/>
        <end position="185"/>
    </location>
</feature>
<evidence type="ECO:0000259" key="4">
    <source>
        <dbReference type="SMART" id="SM00822"/>
    </source>
</evidence>
<evidence type="ECO:0000313" key="5">
    <source>
        <dbReference type="EMBL" id="GIH71963.1"/>
    </source>
</evidence>
<organism evidence="5 6">
    <name type="scientific">Sphaerimonospora thailandensis</name>
    <dbReference type="NCBI Taxonomy" id="795644"/>
    <lineage>
        <taxon>Bacteria</taxon>
        <taxon>Bacillati</taxon>
        <taxon>Actinomycetota</taxon>
        <taxon>Actinomycetes</taxon>
        <taxon>Streptosporangiales</taxon>
        <taxon>Streptosporangiaceae</taxon>
        <taxon>Sphaerimonospora</taxon>
    </lineage>
</organism>
<dbReference type="InterPro" id="IPR036291">
    <property type="entry name" value="NAD(P)-bd_dom_sf"/>
</dbReference>
<dbReference type="PRINTS" id="PR00081">
    <property type="entry name" value="GDHRDH"/>
</dbReference>
<evidence type="ECO:0000313" key="6">
    <source>
        <dbReference type="Proteomes" id="UP000610966"/>
    </source>
</evidence>
<dbReference type="GO" id="GO:0016491">
    <property type="term" value="F:oxidoreductase activity"/>
    <property type="evidence" value="ECO:0007669"/>
    <property type="project" value="UniProtKB-KW"/>
</dbReference>
<dbReference type="SMART" id="SM00822">
    <property type="entry name" value="PKS_KR"/>
    <property type="match status" value="1"/>
</dbReference>
<dbReference type="PANTHER" id="PTHR24321:SF8">
    <property type="entry name" value="ESTRADIOL 17-BETA-DEHYDROGENASE 8-RELATED"/>
    <property type="match status" value="1"/>
</dbReference>
<dbReference type="InterPro" id="IPR057326">
    <property type="entry name" value="KR_dom"/>
</dbReference>
<gene>
    <name evidence="5" type="ORF">Mth01_42160</name>
</gene>
<dbReference type="RefSeq" id="WP_204017641.1">
    <property type="nucleotide sequence ID" value="NZ_BOOG01000042.1"/>
</dbReference>
<dbReference type="CDD" id="cd05233">
    <property type="entry name" value="SDR_c"/>
    <property type="match status" value="1"/>
</dbReference>
<dbReference type="FunFam" id="3.40.50.720:FF:000084">
    <property type="entry name" value="Short-chain dehydrogenase reductase"/>
    <property type="match status" value="1"/>
</dbReference>
<name>A0A8J3RBG6_9ACTN</name>
<dbReference type="InterPro" id="IPR002347">
    <property type="entry name" value="SDR_fam"/>
</dbReference>
<evidence type="ECO:0000256" key="1">
    <source>
        <dbReference type="ARBA" id="ARBA00006484"/>
    </source>
</evidence>
<keyword evidence="6" id="KW-1185">Reference proteome</keyword>